<evidence type="ECO:0000256" key="1">
    <source>
        <dbReference type="SAM" id="SignalP"/>
    </source>
</evidence>
<keyword evidence="1" id="KW-0732">Signal</keyword>
<sequence>MLKYITLAVIAFTGFVGTAPAQAQSQCDKRASILEMLSSRYSEKTEAIGVTNKGGLIEVLTAKDGGTWTIIVTTPHGISCLVAAGEGWRQVEKAVLEPKV</sequence>
<keyword evidence="3" id="KW-1185">Reference proteome</keyword>
<dbReference type="RefSeq" id="WP_269424845.1">
    <property type="nucleotide sequence ID" value="NZ_JAPWGY010000009.1"/>
</dbReference>
<accession>A0ABT4LRZ0</accession>
<dbReference type="Proteomes" id="UP001069802">
    <property type="component" value="Unassembled WGS sequence"/>
</dbReference>
<dbReference type="EMBL" id="JAPWGY010000009">
    <property type="protein sequence ID" value="MCZ4282702.1"/>
    <property type="molecule type" value="Genomic_DNA"/>
</dbReference>
<feature type="signal peptide" evidence="1">
    <location>
        <begin position="1"/>
        <end position="23"/>
    </location>
</feature>
<name>A0ABT4LRZ0_9PROT</name>
<comment type="caution">
    <text evidence="2">The sequence shown here is derived from an EMBL/GenBank/DDBJ whole genome shotgun (WGS) entry which is preliminary data.</text>
</comment>
<protein>
    <submittedName>
        <fullName evidence="2">Uncharacterized protein</fullName>
    </submittedName>
</protein>
<organism evidence="2 3">
    <name type="scientific">Kiloniella laminariae</name>
    <dbReference type="NCBI Taxonomy" id="454162"/>
    <lineage>
        <taxon>Bacteria</taxon>
        <taxon>Pseudomonadati</taxon>
        <taxon>Pseudomonadota</taxon>
        <taxon>Alphaproteobacteria</taxon>
        <taxon>Rhodospirillales</taxon>
        <taxon>Kiloniellaceae</taxon>
        <taxon>Kiloniella</taxon>
    </lineage>
</organism>
<evidence type="ECO:0000313" key="3">
    <source>
        <dbReference type="Proteomes" id="UP001069802"/>
    </source>
</evidence>
<proteinExistence type="predicted"/>
<reference evidence="2" key="1">
    <citation type="submission" date="2022-12" db="EMBL/GenBank/DDBJ databases">
        <title>Bacterial isolates from different developmental stages of Nematostella vectensis.</title>
        <authorList>
            <person name="Fraune S."/>
        </authorList>
    </citation>
    <scope>NUCLEOTIDE SEQUENCE</scope>
    <source>
        <strain evidence="2">G21630-S1</strain>
    </source>
</reference>
<feature type="chain" id="PRO_5046429475" evidence="1">
    <location>
        <begin position="24"/>
        <end position="100"/>
    </location>
</feature>
<evidence type="ECO:0000313" key="2">
    <source>
        <dbReference type="EMBL" id="MCZ4282702.1"/>
    </source>
</evidence>
<gene>
    <name evidence="2" type="ORF">O4H49_18105</name>
</gene>